<name>A0A2T4GM65_FUSCU</name>
<proteinExistence type="predicted"/>
<dbReference type="AlphaFoldDB" id="A0A2T4GM65"/>
<sequence length="65" mass="7545">MTTNSFGSALPRFDFHQPQPPDSQRDWPAHYPLQRSSQQQQLHIVSHIMSSDNNTQWQKLNTIGL</sequence>
<dbReference type="Proteomes" id="UP000241587">
    <property type="component" value="Unassembled WGS sequence"/>
</dbReference>
<organism evidence="2 3">
    <name type="scientific">Fusarium culmorum</name>
    <dbReference type="NCBI Taxonomy" id="5516"/>
    <lineage>
        <taxon>Eukaryota</taxon>
        <taxon>Fungi</taxon>
        <taxon>Dikarya</taxon>
        <taxon>Ascomycota</taxon>
        <taxon>Pezizomycotina</taxon>
        <taxon>Sordariomycetes</taxon>
        <taxon>Hypocreomycetidae</taxon>
        <taxon>Hypocreales</taxon>
        <taxon>Nectriaceae</taxon>
        <taxon>Fusarium</taxon>
    </lineage>
</organism>
<keyword evidence="3" id="KW-1185">Reference proteome</keyword>
<gene>
    <name evidence="2" type="ORF">FCULG_00000080</name>
</gene>
<comment type="caution">
    <text evidence="2">The sequence shown here is derived from an EMBL/GenBank/DDBJ whole genome shotgun (WGS) entry which is preliminary data.</text>
</comment>
<dbReference type="EMBL" id="PVEM01000012">
    <property type="protein sequence ID" value="PTD04540.1"/>
    <property type="molecule type" value="Genomic_DNA"/>
</dbReference>
<evidence type="ECO:0000256" key="1">
    <source>
        <dbReference type="SAM" id="MobiDB-lite"/>
    </source>
</evidence>
<evidence type="ECO:0000313" key="3">
    <source>
        <dbReference type="Proteomes" id="UP000241587"/>
    </source>
</evidence>
<accession>A0A2T4GM65</accession>
<protein>
    <submittedName>
        <fullName evidence="2">Uncharacterized protein</fullName>
    </submittedName>
</protein>
<reference evidence="2 3" key="1">
    <citation type="submission" date="2018-02" db="EMBL/GenBank/DDBJ databases">
        <title>Fusarium culmorum secondary metabolites in fungal-bacterial-plant interactions.</title>
        <authorList>
            <person name="Schmidt R."/>
        </authorList>
    </citation>
    <scope>NUCLEOTIDE SEQUENCE [LARGE SCALE GENOMIC DNA]</scope>
    <source>
        <strain evidence="2 3">PV</strain>
    </source>
</reference>
<evidence type="ECO:0000313" key="2">
    <source>
        <dbReference type="EMBL" id="PTD04540.1"/>
    </source>
</evidence>
<feature type="region of interest" description="Disordered" evidence="1">
    <location>
        <begin position="1"/>
        <end position="29"/>
    </location>
</feature>
<dbReference type="OrthoDB" id="5089217at2759"/>